<evidence type="ECO:0000313" key="2">
    <source>
        <dbReference type="Proteomes" id="UP001162501"/>
    </source>
</evidence>
<proteinExistence type="predicted"/>
<evidence type="ECO:0000313" key="1">
    <source>
        <dbReference type="EMBL" id="CAI9701086.1"/>
    </source>
</evidence>
<reference evidence="1" key="1">
    <citation type="submission" date="2023-05" db="EMBL/GenBank/DDBJ databases">
        <authorList>
            <consortium name="ELIXIR-Norway"/>
        </authorList>
    </citation>
    <scope>NUCLEOTIDE SEQUENCE</scope>
</reference>
<name>A0ACB0ELQ8_RANTA</name>
<sequence>MPGLGSPPAHPAPRPPREGSSRPQHPRPAVRRAEHLLLLEQNKRYARRTSKSPREGRFFQSAKQRLQRVSTHPGALGAAQLVEGGQIRESQRSPGGVEAQSRGKRKEPPGRIAGAGACCPPRALVRPMRSGAWLEGSKCPCEGKAVRRGVSPPEISAAARSRRDLFYPPRCGPHPTPHIPRLICGMIRLFAKTELRLRNC</sequence>
<dbReference type="EMBL" id="OX596105">
    <property type="protein sequence ID" value="CAI9701086.1"/>
    <property type="molecule type" value="Genomic_DNA"/>
</dbReference>
<gene>
    <name evidence="1" type="ORF">MRATA1EN3_LOCUS12299</name>
</gene>
<organism evidence="1 2">
    <name type="scientific">Rangifer tarandus platyrhynchus</name>
    <name type="common">Svalbard reindeer</name>
    <dbReference type="NCBI Taxonomy" id="3082113"/>
    <lineage>
        <taxon>Eukaryota</taxon>
        <taxon>Metazoa</taxon>
        <taxon>Chordata</taxon>
        <taxon>Craniata</taxon>
        <taxon>Vertebrata</taxon>
        <taxon>Euteleostomi</taxon>
        <taxon>Mammalia</taxon>
        <taxon>Eutheria</taxon>
        <taxon>Laurasiatheria</taxon>
        <taxon>Artiodactyla</taxon>
        <taxon>Ruminantia</taxon>
        <taxon>Pecora</taxon>
        <taxon>Cervidae</taxon>
        <taxon>Odocoileinae</taxon>
        <taxon>Rangifer</taxon>
    </lineage>
</organism>
<dbReference type="Proteomes" id="UP001162501">
    <property type="component" value="Chromosome 21"/>
</dbReference>
<accession>A0ACB0ELQ8</accession>
<protein>
    <submittedName>
        <fullName evidence="1">Uncharacterized protein</fullName>
    </submittedName>
</protein>